<dbReference type="GO" id="GO:0055085">
    <property type="term" value="P:transmembrane transport"/>
    <property type="evidence" value="ECO:0007669"/>
    <property type="project" value="InterPro"/>
</dbReference>
<dbReference type="InterPro" id="IPR000515">
    <property type="entry name" value="MetI-like"/>
</dbReference>
<dbReference type="InterPro" id="IPR035906">
    <property type="entry name" value="MetI-like_sf"/>
</dbReference>
<dbReference type="PANTHER" id="PTHR43227:SF8">
    <property type="entry name" value="DIACETYLCHITOBIOSE UPTAKE SYSTEM PERMEASE PROTEIN DASB"/>
    <property type="match status" value="1"/>
</dbReference>
<sequence length="294" mass="32283">MKHVFGNKKAIATFLLPALLIYLGVMVVPAVWSLFLAFMHGNPVRGFEFTGMKNIDRLFSDPQAGHALWFTLKYAIVISVGQIVLGYALALLYVFVLRKASTFVRTLVFFPVVVPTVAVALLFNRMFASSPQEGPVNAILGLVGLGGTDWFADGNKAFIVIVIMDLWRTMGFFAVLLYAGLIEIPEEIMESARLDGAGTWRLVRHIVLPLSMPVLLATVIFSLNASLKVFDSIVALNNGGPGYQTTPLNLLMFKTAFSFGDFGYGSTLALVITLVCLTVTLFVFRSSRRDLTKD</sequence>
<gene>
    <name evidence="9" type="ORF">GCM10007977_043480</name>
</gene>
<dbReference type="Pfam" id="PF00528">
    <property type="entry name" value="BPD_transp_1"/>
    <property type="match status" value="1"/>
</dbReference>
<feature type="transmembrane region" description="Helical" evidence="7">
    <location>
        <begin position="12"/>
        <end position="39"/>
    </location>
</feature>
<dbReference type="EMBL" id="BMPI01000020">
    <property type="protein sequence ID" value="GGM37385.1"/>
    <property type="molecule type" value="Genomic_DNA"/>
</dbReference>
<accession>A0A917WXL8</accession>
<evidence type="ECO:0000313" key="9">
    <source>
        <dbReference type="EMBL" id="GGM37385.1"/>
    </source>
</evidence>
<keyword evidence="5 7" id="KW-1133">Transmembrane helix</keyword>
<comment type="subcellular location">
    <subcellularLocation>
        <location evidence="1 7">Cell membrane</location>
        <topology evidence="1 7">Multi-pass membrane protein</topology>
    </subcellularLocation>
</comment>
<feature type="transmembrane region" description="Helical" evidence="7">
    <location>
        <begin position="74"/>
        <end position="96"/>
    </location>
</feature>
<evidence type="ECO:0000256" key="7">
    <source>
        <dbReference type="RuleBase" id="RU363032"/>
    </source>
</evidence>
<proteinExistence type="inferred from homology"/>
<reference evidence="9" key="1">
    <citation type="journal article" date="2014" name="Int. J. Syst. Evol. Microbiol.">
        <title>Complete genome sequence of Corynebacterium casei LMG S-19264T (=DSM 44701T), isolated from a smear-ripened cheese.</title>
        <authorList>
            <consortium name="US DOE Joint Genome Institute (JGI-PGF)"/>
            <person name="Walter F."/>
            <person name="Albersmeier A."/>
            <person name="Kalinowski J."/>
            <person name="Ruckert C."/>
        </authorList>
    </citation>
    <scope>NUCLEOTIDE SEQUENCE</scope>
    <source>
        <strain evidence="9">JCM 19831</strain>
    </source>
</reference>
<dbReference type="RefSeq" id="WP_190251732.1">
    <property type="nucleotide sequence ID" value="NZ_BMPI01000020.1"/>
</dbReference>
<evidence type="ECO:0000256" key="1">
    <source>
        <dbReference type="ARBA" id="ARBA00004651"/>
    </source>
</evidence>
<feature type="transmembrane region" description="Helical" evidence="7">
    <location>
        <begin position="262"/>
        <end position="284"/>
    </location>
</feature>
<dbReference type="PANTHER" id="PTHR43227">
    <property type="entry name" value="BLL4140 PROTEIN"/>
    <property type="match status" value="1"/>
</dbReference>
<comment type="similarity">
    <text evidence="7">Belongs to the binding-protein-dependent transport system permease family.</text>
</comment>
<feature type="transmembrane region" description="Helical" evidence="7">
    <location>
        <begin position="103"/>
        <end position="123"/>
    </location>
</feature>
<reference evidence="9" key="2">
    <citation type="submission" date="2020-09" db="EMBL/GenBank/DDBJ databases">
        <authorList>
            <person name="Sun Q."/>
            <person name="Ohkuma M."/>
        </authorList>
    </citation>
    <scope>NUCLEOTIDE SEQUENCE</scope>
    <source>
        <strain evidence="9">JCM 19831</strain>
    </source>
</reference>
<dbReference type="GO" id="GO:0005886">
    <property type="term" value="C:plasma membrane"/>
    <property type="evidence" value="ECO:0007669"/>
    <property type="project" value="UniProtKB-SubCell"/>
</dbReference>
<dbReference type="PROSITE" id="PS50928">
    <property type="entry name" value="ABC_TM1"/>
    <property type="match status" value="1"/>
</dbReference>
<evidence type="ECO:0000256" key="4">
    <source>
        <dbReference type="ARBA" id="ARBA00022692"/>
    </source>
</evidence>
<evidence type="ECO:0000256" key="5">
    <source>
        <dbReference type="ARBA" id="ARBA00022989"/>
    </source>
</evidence>
<dbReference type="CDD" id="cd06261">
    <property type="entry name" value="TM_PBP2"/>
    <property type="match status" value="1"/>
</dbReference>
<comment type="caution">
    <text evidence="9">The sequence shown here is derived from an EMBL/GenBank/DDBJ whole genome shotgun (WGS) entry which is preliminary data.</text>
</comment>
<keyword evidence="2 7" id="KW-0813">Transport</keyword>
<evidence type="ECO:0000256" key="6">
    <source>
        <dbReference type="ARBA" id="ARBA00023136"/>
    </source>
</evidence>
<name>A0A917WXL8_9ACTN</name>
<evidence type="ECO:0000256" key="3">
    <source>
        <dbReference type="ARBA" id="ARBA00022475"/>
    </source>
</evidence>
<keyword evidence="3" id="KW-1003">Cell membrane</keyword>
<organism evidence="9 10">
    <name type="scientific">Dactylosporangium sucinum</name>
    <dbReference type="NCBI Taxonomy" id="1424081"/>
    <lineage>
        <taxon>Bacteria</taxon>
        <taxon>Bacillati</taxon>
        <taxon>Actinomycetota</taxon>
        <taxon>Actinomycetes</taxon>
        <taxon>Micromonosporales</taxon>
        <taxon>Micromonosporaceae</taxon>
        <taxon>Dactylosporangium</taxon>
    </lineage>
</organism>
<feature type="transmembrane region" description="Helical" evidence="7">
    <location>
        <begin position="157"/>
        <end position="181"/>
    </location>
</feature>
<dbReference type="InterPro" id="IPR050809">
    <property type="entry name" value="UgpAE/MalFG_permease"/>
</dbReference>
<keyword evidence="10" id="KW-1185">Reference proteome</keyword>
<evidence type="ECO:0000313" key="10">
    <source>
        <dbReference type="Proteomes" id="UP000642070"/>
    </source>
</evidence>
<dbReference type="SUPFAM" id="SSF161098">
    <property type="entry name" value="MetI-like"/>
    <property type="match status" value="1"/>
</dbReference>
<feature type="domain" description="ABC transmembrane type-1" evidence="8">
    <location>
        <begin position="68"/>
        <end position="283"/>
    </location>
</feature>
<dbReference type="Proteomes" id="UP000642070">
    <property type="component" value="Unassembled WGS sequence"/>
</dbReference>
<keyword evidence="4 7" id="KW-0812">Transmembrane</keyword>
<dbReference type="AlphaFoldDB" id="A0A917WXL8"/>
<evidence type="ECO:0000256" key="2">
    <source>
        <dbReference type="ARBA" id="ARBA00022448"/>
    </source>
</evidence>
<dbReference type="Gene3D" id="1.10.3720.10">
    <property type="entry name" value="MetI-like"/>
    <property type="match status" value="1"/>
</dbReference>
<keyword evidence="6 7" id="KW-0472">Membrane</keyword>
<evidence type="ECO:0000259" key="8">
    <source>
        <dbReference type="PROSITE" id="PS50928"/>
    </source>
</evidence>
<feature type="transmembrane region" description="Helical" evidence="7">
    <location>
        <begin position="202"/>
        <end position="223"/>
    </location>
</feature>
<protein>
    <submittedName>
        <fullName evidence="9">ABC transporter permease</fullName>
    </submittedName>
</protein>